<dbReference type="InterPro" id="IPR036944">
    <property type="entry name" value="PPIase_FKBP_N_sf"/>
</dbReference>
<evidence type="ECO:0000313" key="10">
    <source>
        <dbReference type="EMBL" id="PUZ25197.1"/>
    </source>
</evidence>
<dbReference type="AlphaFoldDB" id="A0A2T7BFY8"/>
<proteinExistence type="inferred from homology"/>
<evidence type="ECO:0000256" key="4">
    <source>
        <dbReference type="ARBA" id="ARBA00023110"/>
    </source>
</evidence>
<dbReference type="PANTHER" id="PTHR43811">
    <property type="entry name" value="FKBP-TYPE PEPTIDYL-PROLYL CIS-TRANS ISOMERASE FKPA"/>
    <property type="match status" value="1"/>
</dbReference>
<dbReference type="FunFam" id="3.10.50.40:FF:000045">
    <property type="entry name" value="Peptidyl-prolyl cis-trans isomerase"/>
    <property type="match status" value="1"/>
</dbReference>
<evidence type="ECO:0000256" key="8">
    <source>
        <dbReference type="SAM" id="SignalP"/>
    </source>
</evidence>
<dbReference type="SUPFAM" id="SSF54534">
    <property type="entry name" value="FKBP-like"/>
    <property type="match status" value="1"/>
</dbReference>
<keyword evidence="3 8" id="KW-0732">Signal</keyword>
<dbReference type="InterPro" id="IPR000774">
    <property type="entry name" value="PPIase_FKBP_N"/>
</dbReference>
<feature type="signal peptide" evidence="8">
    <location>
        <begin position="1"/>
        <end position="20"/>
    </location>
</feature>
<evidence type="ECO:0000256" key="5">
    <source>
        <dbReference type="ARBA" id="ARBA00023235"/>
    </source>
</evidence>
<comment type="catalytic activity">
    <reaction evidence="1 6 7">
        <text>[protein]-peptidylproline (omega=180) = [protein]-peptidylproline (omega=0)</text>
        <dbReference type="Rhea" id="RHEA:16237"/>
        <dbReference type="Rhea" id="RHEA-COMP:10747"/>
        <dbReference type="Rhea" id="RHEA-COMP:10748"/>
        <dbReference type="ChEBI" id="CHEBI:83833"/>
        <dbReference type="ChEBI" id="CHEBI:83834"/>
        <dbReference type="EC" id="5.2.1.8"/>
    </reaction>
</comment>
<gene>
    <name evidence="10" type="ORF">DCC81_12890</name>
</gene>
<evidence type="ECO:0000259" key="9">
    <source>
        <dbReference type="PROSITE" id="PS50059"/>
    </source>
</evidence>
<dbReference type="GO" id="GO:0003755">
    <property type="term" value="F:peptidyl-prolyl cis-trans isomerase activity"/>
    <property type="evidence" value="ECO:0007669"/>
    <property type="project" value="UniProtKB-UniRule"/>
</dbReference>
<dbReference type="EMBL" id="QCYK01000002">
    <property type="protein sequence ID" value="PUZ25197.1"/>
    <property type="molecule type" value="Genomic_DNA"/>
</dbReference>
<evidence type="ECO:0000313" key="11">
    <source>
        <dbReference type="Proteomes" id="UP000244450"/>
    </source>
</evidence>
<dbReference type="PROSITE" id="PS50059">
    <property type="entry name" value="FKBP_PPIASE"/>
    <property type="match status" value="1"/>
</dbReference>
<protein>
    <recommendedName>
        <fullName evidence="7">Peptidyl-prolyl cis-trans isomerase</fullName>
        <ecNumber evidence="7">5.2.1.8</ecNumber>
    </recommendedName>
</protein>
<evidence type="ECO:0000256" key="7">
    <source>
        <dbReference type="RuleBase" id="RU003915"/>
    </source>
</evidence>
<dbReference type="OrthoDB" id="9814548at2"/>
<feature type="chain" id="PRO_5015562113" description="Peptidyl-prolyl cis-trans isomerase" evidence="8">
    <location>
        <begin position="21"/>
        <end position="240"/>
    </location>
</feature>
<dbReference type="Gene3D" id="1.10.287.460">
    <property type="entry name" value="Peptidyl-prolyl cis-trans isomerase, FKBP-type, N-terminal domain"/>
    <property type="match status" value="1"/>
</dbReference>
<dbReference type="Proteomes" id="UP000244450">
    <property type="component" value="Unassembled WGS sequence"/>
</dbReference>
<name>A0A2T7BFY8_9BACT</name>
<reference evidence="10 11" key="1">
    <citation type="submission" date="2018-04" db="EMBL/GenBank/DDBJ databases">
        <title>Chitinophaga fuyangensis sp. nov., isolated from soil in a chemical factory.</title>
        <authorList>
            <person name="Chen K."/>
        </authorList>
    </citation>
    <scope>NUCLEOTIDE SEQUENCE [LARGE SCALE GENOMIC DNA]</scope>
    <source>
        <strain evidence="10 11">LY-1</strain>
    </source>
</reference>
<evidence type="ECO:0000256" key="6">
    <source>
        <dbReference type="PROSITE-ProRule" id="PRU00277"/>
    </source>
</evidence>
<keyword evidence="11" id="KW-1185">Reference proteome</keyword>
<dbReference type="PANTHER" id="PTHR43811:SF19">
    <property type="entry name" value="39 KDA FK506-BINDING NUCLEAR PROTEIN"/>
    <property type="match status" value="1"/>
</dbReference>
<dbReference type="Gene3D" id="3.10.50.40">
    <property type="match status" value="1"/>
</dbReference>
<dbReference type="InterPro" id="IPR001179">
    <property type="entry name" value="PPIase_FKBP_dom"/>
</dbReference>
<comment type="caution">
    <text evidence="10">The sequence shown here is derived from an EMBL/GenBank/DDBJ whole genome shotgun (WGS) entry which is preliminary data.</text>
</comment>
<dbReference type="EC" id="5.2.1.8" evidence="7"/>
<evidence type="ECO:0000256" key="2">
    <source>
        <dbReference type="ARBA" id="ARBA00006577"/>
    </source>
</evidence>
<evidence type="ECO:0000256" key="3">
    <source>
        <dbReference type="ARBA" id="ARBA00022729"/>
    </source>
</evidence>
<dbReference type="Pfam" id="PF01346">
    <property type="entry name" value="FKBP_N"/>
    <property type="match status" value="1"/>
</dbReference>
<accession>A0A2T7BFY8</accession>
<comment type="similarity">
    <text evidence="2 7">Belongs to the FKBP-type PPIase family.</text>
</comment>
<keyword evidence="4 6" id="KW-0697">Rotamase</keyword>
<keyword evidence="5 6" id="KW-0413">Isomerase</keyword>
<dbReference type="GO" id="GO:0006457">
    <property type="term" value="P:protein folding"/>
    <property type="evidence" value="ECO:0007669"/>
    <property type="project" value="InterPro"/>
</dbReference>
<dbReference type="Pfam" id="PF00254">
    <property type="entry name" value="FKBP_C"/>
    <property type="match status" value="1"/>
</dbReference>
<evidence type="ECO:0000256" key="1">
    <source>
        <dbReference type="ARBA" id="ARBA00000971"/>
    </source>
</evidence>
<dbReference type="RefSeq" id="WP_108687035.1">
    <property type="nucleotide sequence ID" value="NZ_QCYK01000002.1"/>
</dbReference>
<organism evidence="10 11">
    <name type="scientific">Chitinophaga parva</name>
    <dbReference type="NCBI Taxonomy" id="2169414"/>
    <lineage>
        <taxon>Bacteria</taxon>
        <taxon>Pseudomonadati</taxon>
        <taxon>Bacteroidota</taxon>
        <taxon>Chitinophagia</taxon>
        <taxon>Chitinophagales</taxon>
        <taxon>Chitinophagaceae</taxon>
        <taxon>Chitinophaga</taxon>
    </lineage>
</organism>
<dbReference type="InterPro" id="IPR046357">
    <property type="entry name" value="PPIase_dom_sf"/>
</dbReference>
<sequence length="240" mass="26053">MIKRFLLLGALGLMTTAGFAQTKPKPKAAATAKKHATAAPILKTPLDSVSYAIGQDLFNTFKAQGMEHINIAMLSRALQDAQKNATPLLTKTECDMSISNYLQQLKMEKVKKNKEAGEKFLAENKTKPGVVTLPDGLQYQILKEGTGPKPTINDKVKTHYHGTLIDGTVFDSSVERGEPISFPVSGVIKGWTEALQLMPVGSKWKLFIPSDLAYGDRQAGPKIGPGSALVFEVELISIEQ</sequence>
<feature type="domain" description="PPIase FKBP-type" evidence="9">
    <location>
        <begin position="153"/>
        <end position="239"/>
    </location>
</feature>